<sequence length="309" mass="37892">MENYTIEKVNIDMHNEDVYTIRKKGRYKVYNYNHEFINESKVIKTSSCILHNGSIYYWNWGTRIINQWDYINDKYYKFKFTNFMKPNIESLTFLKDEMVIHYEYAEEINPNEFKRHVVLVYIKNRIIIREEQDINESSKNWLKKITSYGNNLYFLEDRWENENNNFIISIWENGSRKQLQKVPCYSQNFYQISDDGKYLLLPTVDRYKHGELHIYDFHTLEEIDCIKFWQEGFYAIIAYFMEYDKNDYIVFEANPRPDTDEIWHTHIYSIKDKKIIKSFNYRIIIESVKGRNLLIIQTPRKRKTIFHSY</sequence>
<keyword evidence="2" id="KW-1185">Reference proteome</keyword>
<dbReference type="SUPFAM" id="SSF82171">
    <property type="entry name" value="DPP6 N-terminal domain-like"/>
    <property type="match status" value="1"/>
</dbReference>
<gene>
    <name evidence="1" type="ORF">EDD60_12922</name>
</gene>
<evidence type="ECO:0000313" key="1">
    <source>
        <dbReference type="EMBL" id="TCV91755.1"/>
    </source>
</evidence>
<name>A0A4R3YGN0_9FIRM</name>
<dbReference type="RefSeq" id="WP_132226514.1">
    <property type="nucleotide sequence ID" value="NZ_JANKBF010000024.1"/>
</dbReference>
<evidence type="ECO:0000313" key="2">
    <source>
        <dbReference type="Proteomes" id="UP000295515"/>
    </source>
</evidence>
<dbReference type="Proteomes" id="UP000295515">
    <property type="component" value="Unassembled WGS sequence"/>
</dbReference>
<dbReference type="AlphaFoldDB" id="A0A4R3YGN0"/>
<evidence type="ECO:0008006" key="3">
    <source>
        <dbReference type="Google" id="ProtNLM"/>
    </source>
</evidence>
<organism evidence="1 2">
    <name type="scientific">Longibaculum muris</name>
    <dbReference type="NCBI Taxonomy" id="1796628"/>
    <lineage>
        <taxon>Bacteria</taxon>
        <taxon>Bacillati</taxon>
        <taxon>Bacillota</taxon>
        <taxon>Erysipelotrichia</taxon>
        <taxon>Erysipelotrichales</taxon>
        <taxon>Coprobacillaceae</taxon>
        <taxon>Longibaculum</taxon>
    </lineage>
</organism>
<accession>A0A4R3YGN0</accession>
<proteinExistence type="predicted"/>
<dbReference type="GeneID" id="98916604"/>
<reference evidence="1 2" key="1">
    <citation type="submission" date="2019-03" db="EMBL/GenBank/DDBJ databases">
        <title>Genomic Encyclopedia of Type Strains, Phase IV (KMG-IV): sequencing the most valuable type-strain genomes for metagenomic binning, comparative biology and taxonomic classification.</title>
        <authorList>
            <person name="Goeker M."/>
        </authorList>
    </citation>
    <scope>NUCLEOTIDE SEQUENCE [LARGE SCALE GENOMIC DNA]</scope>
    <source>
        <strain evidence="1 2">DSM 29487</strain>
    </source>
</reference>
<dbReference type="EMBL" id="SMCQ01000029">
    <property type="protein sequence ID" value="TCV91755.1"/>
    <property type="molecule type" value="Genomic_DNA"/>
</dbReference>
<comment type="caution">
    <text evidence="1">The sequence shown here is derived from an EMBL/GenBank/DDBJ whole genome shotgun (WGS) entry which is preliminary data.</text>
</comment>
<protein>
    <recommendedName>
        <fullName evidence="3">DUF5050 domain-containing protein</fullName>
    </recommendedName>
</protein>